<feature type="compositionally biased region" description="Polar residues" evidence="1">
    <location>
        <begin position="325"/>
        <end position="345"/>
    </location>
</feature>
<protein>
    <submittedName>
        <fullName evidence="2">Uncharacterized protein</fullName>
    </submittedName>
</protein>
<proteinExistence type="predicted"/>
<feature type="region of interest" description="Disordered" evidence="1">
    <location>
        <begin position="324"/>
        <end position="381"/>
    </location>
</feature>
<accession>A0ABQ9HH09</accession>
<sequence length="509" mass="55448">MRVIEVNMEQCRNEGTGETGDPRENRPPTVSSGTIPNREYPVTWPVVEPVDMVGGKRANLSATVAPISQSPLAHMVFDHWRRLAESSPSIVAADNHGICGVSVSDLEVCKEGAVVKQARRVNQSSQLRWARTAVFSLPLRRNVIIASRDNCMCPPLIQCGSGGGGLETVRGNIPWHHPLLPLVPRGPTNNGRASELVPPPHPLAATLQLGVGSRAVHHMSPGATPSTCTPSPWALKLALSVHQNKSPRVQRQNKLLHLFHIRSARVQSVSRDNKTLFSPQLHFMRALVIKDVVGVDGTAINAVESGHRVMTNREVQKPLVPRIPNTHTSKIASPASITSRRNTVGRSAPRQGEVSMEQRQNACAEEAGDPRENQPTSDIVRYDSHIRKSGDDPPGFEPYWAITQTNTHTLAPCGGQGNRLPLEGGSHECEPLYSLAVDCSANAGRRRRAPPRPVHILFKCVGECEKGNYRGQQSGLFITSRVTGFGVVVGVGDEYARARVCESERSNHQ</sequence>
<dbReference type="Proteomes" id="UP001159363">
    <property type="component" value="Chromosome 4"/>
</dbReference>
<name>A0ABQ9HH09_9NEOP</name>
<dbReference type="EMBL" id="JARBHB010000005">
    <property type="protein sequence ID" value="KAJ8883618.1"/>
    <property type="molecule type" value="Genomic_DNA"/>
</dbReference>
<feature type="region of interest" description="Disordered" evidence="1">
    <location>
        <begin position="1"/>
        <end position="37"/>
    </location>
</feature>
<organism evidence="2 3">
    <name type="scientific">Dryococelus australis</name>
    <dbReference type="NCBI Taxonomy" id="614101"/>
    <lineage>
        <taxon>Eukaryota</taxon>
        <taxon>Metazoa</taxon>
        <taxon>Ecdysozoa</taxon>
        <taxon>Arthropoda</taxon>
        <taxon>Hexapoda</taxon>
        <taxon>Insecta</taxon>
        <taxon>Pterygota</taxon>
        <taxon>Neoptera</taxon>
        <taxon>Polyneoptera</taxon>
        <taxon>Phasmatodea</taxon>
        <taxon>Verophasmatodea</taxon>
        <taxon>Anareolatae</taxon>
        <taxon>Phasmatidae</taxon>
        <taxon>Eurycanthinae</taxon>
        <taxon>Dryococelus</taxon>
    </lineage>
</organism>
<evidence type="ECO:0000256" key="1">
    <source>
        <dbReference type="SAM" id="MobiDB-lite"/>
    </source>
</evidence>
<keyword evidence="3" id="KW-1185">Reference proteome</keyword>
<evidence type="ECO:0000313" key="3">
    <source>
        <dbReference type="Proteomes" id="UP001159363"/>
    </source>
</evidence>
<reference evidence="2 3" key="1">
    <citation type="submission" date="2023-02" db="EMBL/GenBank/DDBJ databases">
        <title>LHISI_Scaffold_Assembly.</title>
        <authorList>
            <person name="Stuart O.P."/>
            <person name="Cleave R."/>
            <person name="Magrath M.J.L."/>
            <person name="Mikheyev A.S."/>
        </authorList>
    </citation>
    <scope>NUCLEOTIDE SEQUENCE [LARGE SCALE GENOMIC DNA]</scope>
    <source>
        <strain evidence="2">Daus_M_001</strain>
        <tissue evidence="2">Leg muscle</tissue>
    </source>
</reference>
<comment type="caution">
    <text evidence="2">The sequence shown here is derived from an EMBL/GenBank/DDBJ whole genome shotgun (WGS) entry which is preliminary data.</text>
</comment>
<gene>
    <name evidence="2" type="ORF">PR048_015462</name>
</gene>
<evidence type="ECO:0000313" key="2">
    <source>
        <dbReference type="EMBL" id="KAJ8883618.1"/>
    </source>
</evidence>